<organism evidence="1 2">
    <name type="scientific">Halochromatium salexigens</name>
    <name type="common">Chromatium salexigens</name>
    <dbReference type="NCBI Taxonomy" id="49447"/>
    <lineage>
        <taxon>Bacteria</taxon>
        <taxon>Pseudomonadati</taxon>
        <taxon>Pseudomonadota</taxon>
        <taxon>Gammaproteobacteria</taxon>
        <taxon>Chromatiales</taxon>
        <taxon>Chromatiaceae</taxon>
        <taxon>Halochromatium</taxon>
    </lineage>
</organism>
<protein>
    <submittedName>
        <fullName evidence="1">Uncharacterized protein</fullName>
    </submittedName>
</protein>
<accession>A0AAJ0UHG3</accession>
<proteinExistence type="predicted"/>
<dbReference type="AlphaFoldDB" id="A0AAJ0UHG3"/>
<dbReference type="Proteomes" id="UP001296967">
    <property type="component" value="Unassembled WGS sequence"/>
</dbReference>
<gene>
    <name evidence="1" type="ORF">CCR82_13840</name>
</gene>
<reference evidence="1" key="1">
    <citation type="submission" date="2017-05" db="EMBL/GenBank/DDBJ databases">
        <authorList>
            <person name="Imhoff J.F."/>
            <person name="Rahn T."/>
            <person name="Kuenzel S."/>
            <person name="Neulinger S.C."/>
        </authorList>
    </citation>
    <scope>NUCLEOTIDE SEQUENCE</scope>
    <source>
        <strain evidence="1">DSM 4395</strain>
    </source>
</reference>
<comment type="caution">
    <text evidence="1">The sequence shown here is derived from an EMBL/GenBank/DDBJ whole genome shotgun (WGS) entry which is preliminary data.</text>
</comment>
<dbReference type="RefSeq" id="WP_201246401.1">
    <property type="nucleotide sequence ID" value="NZ_NHSF01000066.1"/>
</dbReference>
<reference evidence="1" key="2">
    <citation type="journal article" date="2020" name="Microorganisms">
        <title>Osmotic Adaptation and Compatible Solute Biosynthesis of Phototrophic Bacteria as Revealed from Genome Analyses.</title>
        <authorList>
            <person name="Imhoff J.F."/>
            <person name="Rahn T."/>
            <person name="Kunzel S."/>
            <person name="Keller A."/>
            <person name="Neulinger S.C."/>
        </authorList>
    </citation>
    <scope>NUCLEOTIDE SEQUENCE</scope>
    <source>
        <strain evidence="1">DSM 4395</strain>
    </source>
</reference>
<sequence>MAAIERLALVHGLRGVRRWLPGRGSRHARALERVRQLPAYQVALWPDGWDFMMTEGLLVRETHEMAEARRWYAMAARNGVPRSGRLATPTARTMGLYGIGFPEPILDLVGRQFASEQAASVAVRLIAGEWVEQRRRMLAQNPIDVFALQQQTWCGSRHPPPIHSTDLCRLAHRLLELCATEGLLPPLDAEVDARVDTGYGLATWYCQVKVGLRQARSRYGSRLWREPIVETLELALIPWNRAVLRDGRAWRLLRVEVLIEDV</sequence>
<evidence type="ECO:0000313" key="2">
    <source>
        <dbReference type="Proteomes" id="UP001296967"/>
    </source>
</evidence>
<dbReference type="EMBL" id="NHSF01000066">
    <property type="protein sequence ID" value="MBK5931570.1"/>
    <property type="molecule type" value="Genomic_DNA"/>
</dbReference>
<name>A0AAJ0UHG3_HALSE</name>
<evidence type="ECO:0000313" key="1">
    <source>
        <dbReference type="EMBL" id="MBK5931570.1"/>
    </source>
</evidence>
<keyword evidence="2" id="KW-1185">Reference proteome</keyword>